<evidence type="ECO:0008006" key="3">
    <source>
        <dbReference type="Google" id="ProtNLM"/>
    </source>
</evidence>
<organism evidence="1 2">
    <name type="scientific">Actinophytocola xanthii</name>
    <dbReference type="NCBI Taxonomy" id="1912961"/>
    <lineage>
        <taxon>Bacteria</taxon>
        <taxon>Bacillati</taxon>
        <taxon>Actinomycetota</taxon>
        <taxon>Actinomycetes</taxon>
        <taxon>Pseudonocardiales</taxon>
        <taxon>Pseudonocardiaceae</taxon>
    </lineage>
</organism>
<dbReference type="Gene3D" id="1.10.287.1060">
    <property type="entry name" value="ESAT-6-like"/>
    <property type="match status" value="1"/>
</dbReference>
<sequence length="110" mass="11588">MSMPEGFEYDPEAIRAFAEVFNQASKQVEQIRATVGETSATTADFGNSWQQRGTDFESHMAAIAQDLGNLATHLGQVGAQLTQGTDLIVQADTTGLRNIKAIGDGSGGAV</sequence>
<evidence type="ECO:0000313" key="1">
    <source>
        <dbReference type="EMBL" id="OLF15632.1"/>
    </source>
</evidence>
<dbReference type="STRING" id="1912961.BU204_21205"/>
<dbReference type="EMBL" id="MSIE01000039">
    <property type="protein sequence ID" value="OLF15632.1"/>
    <property type="molecule type" value="Genomic_DNA"/>
</dbReference>
<protein>
    <recommendedName>
        <fullName evidence="3">WXG100 family type VII secretion target</fullName>
    </recommendedName>
</protein>
<dbReference type="AlphaFoldDB" id="A0A1Q8CMQ3"/>
<reference evidence="1 2" key="1">
    <citation type="submission" date="2016-12" db="EMBL/GenBank/DDBJ databases">
        <title>The draft genome sequence of Actinophytocola sp. 11-183.</title>
        <authorList>
            <person name="Wang W."/>
            <person name="Yuan L."/>
        </authorList>
    </citation>
    <scope>NUCLEOTIDE SEQUENCE [LARGE SCALE GENOMIC DNA]</scope>
    <source>
        <strain evidence="1 2">11-183</strain>
    </source>
</reference>
<dbReference type="Proteomes" id="UP000185596">
    <property type="component" value="Unassembled WGS sequence"/>
</dbReference>
<gene>
    <name evidence="1" type="ORF">BU204_21205</name>
</gene>
<comment type="caution">
    <text evidence="1">The sequence shown here is derived from an EMBL/GenBank/DDBJ whole genome shotgun (WGS) entry which is preliminary data.</text>
</comment>
<name>A0A1Q8CMQ3_9PSEU</name>
<dbReference type="SUPFAM" id="SSF140453">
    <property type="entry name" value="EsxAB dimer-like"/>
    <property type="match status" value="1"/>
</dbReference>
<evidence type="ECO:0000313" key="2">
    <source>
        <dbReference type="Proteomes" id="UP000185596"/>
    </source>
</evidence>
<keyword evidence="2" id="KW-1185">Reference proteome</keyword>
<dbReference type="InterPro" id="IPR036689">
    <property type="entry name" value="ESAT-6-like_sf"/>
</dbReference>
<accession>A0A1Q8CMQ3</accession>
<proteinExistence type="predicted"/>